<accession>A0A4Q9GJ19</accession>
<dbReference type="InterPro" id="IPR052519">
    <property type="entry name" value="Euk-type_GlcNAc_Kinase"/>
</dbReference>
<dbReference type="Proteomes" id="UP000291613">
    <property type="component" value="Unassembled WGS sequence"/>
</dbReference>
<dbReference type="InterPro" id="IPR002731">
    <property type="entry name" value="ATPase_BadF"/>
</dbReference>
<reference evidence="2 3" key="1">
    <citation type="submission" date="2019-02" db="EMBL/GenBank/DDBJ databases">
        <title>Hansschlegelia quercus sp. nov., a novel methylotrophic bacterium from buds of oak (Quercus robur L.).</title>
        <authorList>
            <person name="Agafonova N.V."/>
            <person name="Kaparullina E.N."/>
            <person name="Grouzdev D.S."/>
            <person name="Doronina N.V."/>
        </authorList>
    </citation>
    <scope>NUCLEOTIDE SEQUENCE [LARGE SCALE GENOMIC DNA]</scope>
    <source>
        <strain evidence="2 3">Dub</strain>
    </source>
</reference>
<proteinExistence type="predicted"/>
<feature type="domain" description="ATPase BadF/BadG/BcrA/BcrD type" evidence="1">
    <location>
        <begin position="8"/>
        <end position="280"/>
    </location>
</feature>
<dbReference type="GO" id="GO:0016301">
    <property type="term" value="F:kinase activity"/>
    <property type="evidence" value="ECO:0007669"/>
    <property type="project" value="UniProtKB-KW"/>
</dbReference>
<dbReference type="RefSeq" id="WP_131003672.1">
    <property type="nucleotide sequence ID" value="NZ_JBHSZR010000013.1"/>
</dbReference>
<dbReference type="CDD" id="cd24082">
    <property type="entry name" value="ASKHA_NBD_GspK-like"/>
    <property type="match status" value="1"/>
</dbReference>
<dbReference type="EMBL" id="SIUB01000005">
    <property type="protein sequence ID" value="TBN52438.1"/>
    <property type="molecule type" value="Genomic_DNA"/>
</dbReference>
<dbReference type="Pfam" id="PF01869">
    <property type="entry name" value="BcrAD_BadFG"/>
    <property type="match status" value="1"/>
</dbReference>
<dbReference type="PANTHER" id="PTHR43190">
    <property type="entry name" value="N-ACETYL-D-GLUCOSAMINE KINASE"/>
    <property type="match status" value="1"/>
</dbReference>
<dbReference type="PANTHER" id="PTHR43190:SF3">
    <property type="entry name" value="N-ACETYL-D-GLUCOSAMINE KINASE"/>
    <property type="match status" value="1"/>
</dbReference>
<protein>
    <submittedName>
        <fullName evidence="2">N-acetylglucosamine kinase</fullName>
    </submittedName>
</protein>
<keyword evidence="2" id="KW-0808">Transferase</keyword>
<keyword evidence="2" id="KW-0418">Kinase</keyword>
<sequence>MTEARLYLGVDGGGTRCRARIRDDAGSLLGEGEAGSANARRGARATMGAIVAASRAALAIAGLPMTALGSLHAGAGLAGVCQPADMAAMAAEPHPFRSLRLTTDFTTACLGAHEGRDGGVVIAGTGSVAYGRLRGREWRFGGWGFEASDDGGGAALGRAIVRHALKAADGMAPRGTLSESALLALGGDQEAAVSWCGRASPADYGRLAPLAFEHAAADAEAARLRDEAAAEIGALVMRLLELGVDRVALVGGLAAPLASHLPEQACAALVEPASDAADGAIALARLGDAA</sequence>
<dbReference type="Gene3D" id="3.30.420.40">
    <property type="match status" value="2"/>
</dbReference>
<name>A0A4Q9GJ19_9HYPH</name>
<evidence type="ECO:0000259" key="1">
    <source>
        <dbReference type="Pfam" id="PF01869"/>
    </source>
</evidence>
<comment type="caution">
    <text evidence="2">The sequence shown here is derived from an EMBL/GenBank/DDBJ whole genome shotgun (WGS) entry which is preliminary data.</text>
</comment>
<dbReference type="InterPro" id="IPR043129">
    <property type="entry name" value="ATPase_NBD"/>
</dbReference>
<dbReference type="OrthoDB" id="63487at2"/>
<evidence type="ECO:0000313" key="3">
    <source>
        <dbReference type="Proteomes" id="UP000291613"/>
    </source>
</evidence>
<gene>
    <name evidence="2" type="ORF">EYR15_11400</name>
</gene>
<keyword evidence="3" id="KW-1185">Reference proteome</keyword>
<evidence type="ECO:0000313" key="2">
    <source>
        <dbReference type="EMBL" id="TBN52438.1"/>
    </source>
</evidence>
<organism evidence="2 3">
    <name type="scientific">Hansschlegelia quercus</name>
    <dbReference type="NCBI Taxonomy" id="2528245"/>
    <lineage>
        <taxon>Bacteria</taxon>
        <taxon>Pseudomonadati</taxon>
        <taxon>Pseudomonadota</taxon>
        <taxon>Alphaproteobacteria</taxon>
        <taxon>Hyphomicrobiales</taxon>
        <taxon>Methylopilaceae</taxon>
        <taxon>Hansschlegelia</taxon>
    </lineage>
</organism>
<dbReference type="SUPFAM" id="SSF53067">
    <property type="entry name" value="Actin-like ATPase domain"/>
    <property type="match status" value="2"/>
</dbReference>
<dbReference type="AlphaFoldDB" id="A0A4Q9GJ19"/>